<dbReference type="Pfam" id="PF03176">
    <property type="entry name" value="MMPL"/>
    <property type="match status" value="2"/>
</dbReference>
<feature type="domain" description="SSD" evidence="7">
    <location>
        <begin position="750"/>
        <end position="877"/>
    </location>
</feature>
<dbReference type="InterPro" id="IPR050545">
    <property type="entry name" value="Mycobact_MmpL"/>
</dbReference>
<evidence type="ECO:0000313" key="9">
    <source>
        <dbReference type="Proteomes" id="UP001409585"/>
    </source>
</evidence>
<dbReference type="EMBL" id="BAABLX010000009">
    <property type="protein sequence ID" value="GAA4938990.1"/>
    <property type="molecule type" value="Genomic_DNA"/>
</dbReference>
<feature type="transmembrane region" description="Helical" evidence="6">
    <location>
        <begin position="778"/>
        <end position="799"/>
    </location>
</feature>
<feature type="transmembrane region" description="Helical" evidence="6">
    <location>
        <begin position="389"/>
        <end position="415"/>
    </location>
</feature>
<evidence type="ECO:0000256" key="3">
    <source>
        <dbReference type="ARBA" id="ARBA00022692"/>
    </source>
</evidence>
<organism evidence="8 9">
    <name type="scientific">Halioxenophilus aromaticivorans</name>
    <dbReference type="NCBI Taxonomy" id="1306992"/>
    <lineage>
        <taxon>Bacteria</taxon>
        <taxon>Pseudomonadati</taxon>
        <taxon>Pseudomonadota</taxon>
        <taxon>Gammaproteobacteria</taxon>
        <taxon>Alteromonadales</taxon>
        <taxon>Alteromonadaceae</taxon>
        <taxon>Halioxenophilus</taxon>
    </lineage>
</organism>
<feature type="transmembrane region" description="Helical" evidence="6">
    <location>
        <begin position="313"/>
        <end position="335"/>
    </location>
</feature>
<reference evidence="9" key="1">
    <citation type="journal article" date="2019" name="Int. J. Syst. Evol. Microbiol.">
        <title>The Global Catalogue of Microorganisms (GCM) 10K type strain sequencing project: providing services to taxonomists for standard genome sequencing and annotation.</title>
        <authorList>
            <consortium name="The Broad Institute Genomics Platform"/>
            <consortium name="The Broad Institute Genome Sequencing Center for Infectious Disease"/>
            <person name="Wu L."/>
            <person name="Ma J."/>
        </authorList>
    </citation>
    <scope>NUCLEOTIDE SEQUENCE [LARGE SCALE GENOMIC DNA]</scope>
    <source>
        <strain evidence="9">JCM 19134</strain>
    </source>
</reference>
<keyword evidence="3 6" id="KW-0812">Transmembrane</keyword>
<feature type="transmembrane region" description="Helical" evidence="6">
    <location>
        <begin position="287"/>
        <end position="307"/>
    </location>
</feature>
<keyword evidence="9" id="KW-1185">Reference proteome</keyword>
<feature type="transmembrane region" description="Helical" evidence="6">
    <location>
        <begin position="826"/>
        <end position="844"/>
    </location>
</feature>
<dbReference type="Gene3D" id="1.20.1640.10">
    <property type="entry name" value="Multidrug efflux transporter AcrB transmembrane domain"/>
    <property type="match status" value="2"/>
</dbReference>
<gene>
    <name evidence="8" type="ORF">GCM10025791_16420</name>
</gene>
<evidence type="ECO:0000256" key="6">
    <source>
        <dbReference type="SAM" id="Phobius"/>
    </source>
</evidence>
<comment type="caution">
    <text evidence="8">The sequence shown here is derived from an EMBL/GenBank/DDBJ whole genome shotgun (WGS) entry which is preliminary data.</text>
</comment>
<dbReference type="InterPro" id="IPR001036">
    <property type="entry name" value="Acrflvin-R"/>
</dbReference>
<dbReference type="PRINTS" id="PR00702">
    <property type="entry name" value="ACRIFLAVINRP"/>
</dbReference>
<feature type="domain" description="SSD" evidence="7">
    <location>
        <begin position="252"/>
        <end position="414"/>
    </location>
</feature>
<keyword evidence="5 6" id="KW-0472">Membrane</keyword>
<feature type="transmembrane region" description="Helical" evidence="6">
    <location>
        <begin position="364"/>
        <end position="383"/>
    </location>
</feature>
<keyword evidence="2" id="KW-1003">Cell membrane</keyword>
<evidence type="ECO:0000313" key="8">
    <source>
        <dbReference type="EMBL" id="GAA4938990.1"/>
    </source>
</evidence>
<comment type="subcellular location">
    <subcellularLocation>
        <location evidence="1">Cell membrane</location>
        <topology evidence="1">Multi-pass membrane protein</topology>
    </subcellularLocation>
</comment>
<feature type="transmembrane region" description="Helical" evidence="6">
    <location>
        <begin position="727"/>
        <end position="745"/>
    </location>
</feature>
<dbReference type="Proteomes" id="UP001409585">
    <property type="component" value="Unassembled WGS sequence"/>
</dbReference>
<feature type="transmembrane region" description="Helical" evidence="6">
    <location>
        <begin position="261"/>
        <end position="280"/>
    </location>
</feature>
<keyword evidence="4 6" id="KW-1133">Transmembrane helix</keyword>
<protein>
    <recommendedName>
        <fullName evidence="7">SSD domain-containing protein</fullName>
    </recommendedName>
</protein>
<evidence type="ECO:0000256" key="2">
    <source>
        <dbReference type="ARBA" id="ARBA00022475"/>
    </source>
</evidence>
<name>A0AAV3U0G4_9ALTE</name>
<dbReference type="SUPFAM" id="SSF82866">
    <property type="entry name" value="Multidrug efflux transporter AcrB transmembrane domain"/>
    <property type="match status" value="2"/>
</dbReference>
<evidence type="ECO:0000256" key="1">
    <source>
        <dbReference type="ARBA" id="ARBA00004651"/>
    </source>
</evidence>
<accession>A0AAV3U0G4</accession>
<dbReference type="RefSeq" id="WP_345419918.1">
    <property type="nucleotide sequence ID" value="NZ_AP031496.1"/>
</dbReference>
<dbReference type="InterPro" id="IPR004869">
    <property type="entry name" value="MMPL_dom"/>
</dbReference>
<evidence type="ECO:0000256" key="4">
    <source>
        <dbReference type="ARBA" id="ARBA00022989"/>
    </source>
</evidence>
<sequence>MTNKIAKLYRSTVIGHPKITLLVVLLITLLMALGLPRIKLDASADALTLEADRSLDYNREINQRYQSGDLLVVTYKPNGELFQDSSLENLRNLRDELAQVQGVASVLSILDVPLLYSPLQSIREITQGVRTLENSDASYDDAKQEFLTSPVYKNLILGPDGETTAIALNLAVDDKYIEMVRERDALRLKRKQEGLSAEEEKELAAVAQQFLDYRTQTEAESRERVAKVREITDRYKDNAQIFVGGVTMVTADMISYIRSDLVVFGSAVVVFIIALLAIIFRRVRFVILPLLTSVLAIVIMLGFLAWIDWRLTVISSNFVALLLIISLAITIHLVVRYREEHAKHSDWTQQQLVSFTTSAMFKPCFYTAVTSMVAFTSLVVSGIRPVIDFGWMMTIGLVLSFVLVFVVLPAGLMILPAGKASDDVATDSPFTLKFSRFTERHGSAVLIISLVLAVASAVGISRLQVDNRFIDYFHKSTEIYQGMKVIDQNMGGTIGLEIVLDVESSEPEPEAAKSEAELASLEDKLGGEDSPFGEDDPFAEGDAFAADEQSVMDSDAFADDAFGQDAFGEDAFGDDAFGVDPGGKQPAREQSSYWFTVAGLRDIKGVQDYLNGLTEVGRVDSLATLYEVARDLNGGSLNDFELAIARNSLPASIEDILVKPYLNVEHNETRIAMRIKETDPNLKRLTLIDKIRSHMVNELGFKDEQIHFTGALVLYNNMLQSLFKSQILTIGAVFFAIMLMFMVLFRSLKVAVIAIIPNLLAASVVLGAMGLVGISLDMMTITIAAITVGIGVDGSIHYIHRFMREIEVDGDYVAAMHRAHASIGSAMYYTSVTIIVGFSVFALSKFIPSIYFGLLTGLAMLAASLGALTLLPKLIITFKPFKAQA</sequence>
<evidence type="ECO:0000259" key="7">
    <source>
        <dbReference type="PROSITE" id="PS50156"/>
    </source>
</evidence>
<dbReference type="GO" id="GO:0005886">
    <property type="term" value="C:plasma membrane"/>
    <property type="evidence" value="ECO:0007669"/>
    <property type="project" value="UniProtKB-SubCell"/>
</dbReference>
<dbReference type="InterPro" id="IPR000731">
    <property type="entry name" value="SSD"/>
</dbReference>
<dbReference type="PANTHER" id="PTHR33406">
    <property type="entry name" value="MEMBRANE PROTEIN MJ1562-RELATED"/>
    <property type="match status" value="1"/>
</dbReference>
<feature type="transmembrane region" description="Helical" evidence="6">
    <location>
        <begin position="752"/>
        <end position="772"/>
    </location>
</feature>
<feature type="transmembrane region" description="Helical" evidence="6">
    <location>
        <begin position="850"/>
        <end position="871"/>
    </location>
</feature>
<proteinExistence type="predicted"/>
<evidence type="ECO:0000256" key="5">
    <source>
        <dbReference type="ARBA" id="ARBA00023136"/>
    </source>
</evidence>
<feature type="transmembrane region" description="Helical" evidence="6">
    <location>
        <begin position="442"/>
        <end position="460"/>
    </location>
</feature>
<dbReference type="PROSITE" id="PS50156">
    <property type="entry name" value="SSD"/>
    <property type="match status" value="2"/>
</dbReference>
<dbReference type="PANTHER" id="PTHR33406:SF13">
    <property type="entry name" value="MEMBRANE PROTEIN YDFJ"/>
    <property type="match status" value="1"/>
</dbReference>
<dbReference type="AlphaFoldDB" id="A0AAV3U0G4"/>
<dbReference type="GO" id="GO:0022857">
    <property type="term" value="F:transmembrane transporter activity"/>
    <property type="evidence" value="ECO:0007669"/>
    <property type="project" value="InterPro"/>
</dbReference>